<protein>
    <submittedName>
        <fullName evidence="5">Transcriptional regulator, GntR family</fullName>
    </submittedName>
</protein>
<evidence type="ECO:0000313" key="5">
    <source>
        <dbReference type="EMBL" id="SJZ82402.1"/>
    </source>
</evidence>
<name>A0A1T4NTL2_9FIRM</name>
<reference evidence="6" key="1">
    <citation type="submission" date="2017-02" db="EMBL/GenBank/DDBJ databases">
        <authorList>
            <person name="Varghese N."/>
            <person name="Submissions S."/>
        </authorList>
    </citation>
    <scope>NUCLEOTIDE SEQUENCE [LARGE SCALE GENOMIC DNA]</scope>
    <source>
        <strain evidence="6">DSM 16521</strain>
    </source>
</reference>
<dbReference type="InterPro" id="IPR011711">
    <property type="entry name" value="GntR_C"/>
</dbReference>
<dbReference type="SUPFAM" id="SSF48008">
    <property type="entry name" value="GntR ligand-binding domain-like"/>
    <property type="match status" value="1"/>
</dbReference>
<dbReference type="OrthoDB" id="9799482at2"/>
<evidence type="ECO:0000256" key="3">
    <source>
        <dbReference type="ARBA" id="ARBA00023163"/>
    </source>
</evidence>
<dbReference type="InterPro" id="IPR036388">
    <property type="entry name" value="WH-like_DNA-bd_sf"/>
</dbReference>
<evidence type="ECO:0000256" key="2">
    <source>
        <dbReference type="ARBA" id="ARBA00023125"/>
    </source>
</evidence>
<organism evidence="5 6">
    <name type="scientific">Carboxydocella sporoproducens DSM 16521</name>
    <dbReference type="NCBI Taxonomy" id="1121270"/>
    <lineage>
        <taxon>Bacteria</taxon>
        <taxon>Bacillati</taxon>
        <taxon>Bacillota</taxon>
        <taxon>Clostridia</taxon>
        <taxon>Eubacteriales</taxon>
        <taxon>Clostridiales Family XVI. Incertae Sedis</taxon>
        <taxon>Carboxydocella</taxon>
    </lineage>
</organism>
<feature type="domain" description="HTH gntR-type" evidence="4">
    <location>
        <begin position="9"/>
        <end position="77"/>
    </location>
</feature>
<dbReference type="EMBL" id="FUXM01000008">
    <property type="protein sequence ID" value="SJZ82402.1"/>
    <property type="molecule type" value="Genomic_DNA"/>
</dbReference>
<dbReference type="InterPro" id="IPR036390">
    <property type="entry name" value="WH_DNA-bd_sf"/>
</dbReference>
<keyword evidence="2" id="KW-0238">DNA-binding</keyword>
<dbReference type="RefSeq" id="WP_078665109.1">
    <property type="nucleotide sequence ID" value="NZ_FUXM01000008.1"/>
</dbReference>
<dbReference type="GO" id="GO:0003677">
    <property type="term" value="F:DNA binding"/>
    <property type="evidence" value="ECO:0007669"/>
    <property type="project" value="UniProtKB-KW"/>
</dbReference>
<dbReference type="PROSITE" id="PS50949">
    <property type="entry name" value="HTH_GNTR"/>
    <property type="match status" value="1"/>
</dbReference>
<dbReference type="PRINTS" id="PR00035">
    <property type="entry name" value="HTHGNTR"/>
</dbReference>
<keyword evidence="1" id="KW-0805">Transcription regulation</keyword>
<dbReference type="AlphaFoldDB" id="A0A1T4NTL2"/>
<evidence type="ECO:0000259" key="4">
    <source>
        <dbReference type="PROSITE" id="PS50949"/>
    </source>
</evidence>
<evidence type="ECO:0000256" key="1">
    <source>
        <dbReference type="ARBA" id="ARBA00023015"/>
    </source>
</evidence>
<dbReference type="Pfam" id="PF07729">
    <property type="entry name" value="FCD"/>
    <property type="match status" value="1"/>
</dbReference>
<dbReference type="Pfam" id="PF00392">
    <property type="entry name" value="GntR"/>
    <property type="match status" value="1"/>
</dbReference>
<dbReference type="SMART" id="SM00345">
    <property type="entry name" value="HTH_GNTR"/>
    <property type="match status" value="1"/>
</dbReference>
<keyword evidence="6" id="KW-1185">Reference proteome</keyword>
<evidence type="ECO:0000313" key="6">
    <source>
        <dbReference type="Proteomes" id="UP000189933"/>
    </source>
</evidence>
<dbReference type="Gene3D" id="1.20.120.530">
    <property type="entry name" value="GntR ligand-binding domain-like"/>
    <property type="match status" value="1"/>
</dbReference>
<dbReference type="PANTHER" id="PTHR43537">
    <property type="entry name" value="TRANSCRIPTIONAL REGULATOR, GNTR FAMILY"/>
    <property type="match status" value="1"/>
</dbReference>
<dbReference type="GO" id="GO:0003700">
    <property type="term" value="F:DNA-binding transcription factor activity"/>
    <property type="evidence" value="ECO:0007669"/>
    <property type="project" value="InterPro"/>
</dbReference>
<dbReference type="Gene3D" id="1.10.10.10">
    <property type="entry name" value="Winged helix-like DNA-binding domain superfamily/Winged helix DNA-binding domain"/>
    <property type="match status" value="1"/>
</dbReference>
<accession>A0A1T4NTL2</accession>
<proteinExistence type="predicted"/>
<dbReference type="SUPFAM" id="SSF46785">
    <property type="entry name" value="Winged helix' DNA-binding domain"/>
    <property type="match status" value="1"/>
</dbReference>
<dbReference type="PANTHER" id="PTHR43537:SF5">
    <property type="entry name" value="UXU OPERON TRANSCRIPTIONAL REGULATOR"/>
    <property type="match status" value="1"/>
</dbReference>
<dbReference type="SMART" id="SM00895">
    <property type="entry name" value="FCD"/>
    <property type="match status" value="1"/>
</dbReference>
<gene>
    <name evidence="5" type="ORF">SAMN02745885_01017</name>
</gene>
<dbReference type="Proteomes" id="UP000189933">
    <property type="component" value="Unassembled WGS sequence"/>
</dbReference>
<dbReference type="InterPro" id="IPR000524">
    <property type="entry name" value="Tscrpt_reg_HTH_GntR"/>
</dbReference>
<keyword evidence="3" id="KW-0804">Transcription</keyword>
<dbReference type="CDD" id="cd07377">
    <property type="entry name" value="WHTH_GntR"/>
    <property type="match status" value="1"/>
</dbReference>
<sequence>MEFRPIKPKKIYEEIVEQIRDLMAEGDLKPGDKLLSERELAEKLQVSRASVREALRALEMMGFVEIRTGEGTFVREACSDAIIQPLAMFLSIERGNFFEIYEVRKIFETAAARLAAERATPEEIQKIEEALKQMEDNVADFEKGEVSDTAFHYAIAEATHNGWLVRLMRTISDSFHSAIVAARKQLFLTPGNGEKLMEQHRRIYDAIRNKQPQAAERAMLDHLLFAEAELAKKIKE</sequence>
<dbReference type="InterPro" id="IPR008920">
    <property type="entry name" value="TF_FadR/GntR_C"/>
</dbReference>